<dbReference type="Proteomes" id="UP000244810">
    <property type="component" value="Unassembled WGS sequence"/>
</dbReference>
<evidence type="ECO:0000256" key="13">
    <source>
        <dbReference type="ARBA" id="ARBA00023180"/>
    </source>
</evidence>
<protein>
    <recommendedName>
        <fullName evidence="14">Peptide O-xylosyltransferase</fullName>
    </recommendedName>
</protein>
<evidence type="ECO:0000256" key="5">
    <source>
        <dbReference type="ARBA" id="ARBA00022692"/>
    </source>
</evidence>
<dbReference type="OrthoDB" id="7943907at2"/>
<dbReference type="GO" id="GO:0046872">
    <property type="term" value="F:metal ion binding"/>
    <property type="evidence" value="ECO:0007669"/>
    <property type="project" value="UniProtKB-KW"/>
</dbReference>
<keyword evidence="3" id="KW-0328">Glycosyltransferase</keyword>
<keyword evidence="6" id="KW-0479">Metal-binding</keyword>
<evidence type="ECO:0000256" key="7">
    <source>
        <dbReference type="ARBA" id="ARBA00022824"/>
    </source>
</evidence>
<keyword evidence="7" id="KW-0256">Endoplasmic reticulum</keyword>
<evidence type="ECO:0000256" key="9">
    <source>
        <dbReference type="ARBA" id="ARBA00022989"/>
    </source>
</evidence>
<sequence length="556" mass="63754">MLVHQALDRAAQVARFVAGTGSPVVIHVDARTPATQREGLVQALADLPQVRFCKRHRCDWGTWSLVAAMQSAAELLLRDFPGVERVYAMSGACLPLRPVAELQAWLDRHPDTDFIESVNVADVNWTKGGLNEERFTLWFPVGFKRNKWVFDRLVDAQRLLPVKRDIPDGIVPHMGSQWWCLTRETLEAILKDPMRPVYDRYFRRVWIPDESYFQTLVRLHARRIESRSLTLGKFDHQGKPHVFYDDHLTLLRRSDCFMARKIWRGADRLYQHFLAPREAGSDTEPQPSRIDRHFARATEQRVRGRPGLYMASRFPVANRENGKTAEPYSVFQGFTEVFQDFEGWLAAVANCRVHGHLFAPQKAQFAGRERHFAGGLSDSATLRDYNPRAFLTNLLWATRGERQCFQFGPGDTQGRKFDLLWFMATDSNAQISVISGAWAVPLYRSGGDFAQLRREAARLQRIESEMIEILHAPQTRARIRIWTMAEFLENPAEPLHTLFDEIAPHSAARLMRLPDLVDLTGFGSFLQELRNQGMQPVLMGDFPTTPLPPDPSHRMK</sequence>
<keyword evidence="4 16" id="KW-0808">Transferase</keyword>
<keyword evidence="12" id="KW-1015">Disulfide bond</keyword>
<dbReference type="GO" id="GO:0016020">
    <property type="term" value="C:membrane"/>
    <property type="evidence" value="ECO:0007669"/>
    <property type="project" value="InterPro"/>
</dbReference>
<keyword evidence="5" id="KW-0812">Transmembrane</keyword>
<dbReference type="GO" id="GO:0015012">
    <property type="term" value="P:heparan sulfate proteoglycan biosynthetic process"/>
    <property type="evidence" value="ECO:0007669"/>
    <property type="project" value="TreeGrafter"/>
</dbReference>
<evidence type="ECO:0000256" key="14">
    <source>
        <dbReference type="ARBA" id="ARBA00042865"/>
    </source>
</evidence>
<evidence type="ECO:0000256" key="10">
    <source>
        <dbReference type="ARBA" id="ARBA00023034"/>
    </source>
</evidence>
<dbReference type="Pfam" id="PF19349">
    <property type="entry name" value="DUF5927"/>
    <property type="match status" value="1"/>
</dbReference>
<accession>A0A2T7ULL2</accession>
<proteinExistence type="predicted"/>
<feature type="domain" description="DUF5927" evidence="15">
    <location>
        <begin position="260"/>
        <end position="548"/>
    </location>
</feature>
<keyword evidence="13" id="KW-0325">Glycoprotein</keyword>
<name>A0A2T7ULL2_9RHOB</name>
<dbReference type="InterPro" id="IPR045971">
    <property type="entry name" value="DUF5927"/>
</dbReference>
<evidence type="ECO:0000259" key="15">
    <source>
        <dbReference type="Pfam" id="PF19349"/>
    </source>
</evidence>
<organism evidence="16 17">
    <name type="scientific">Pararhodobacter aggregans</name>
    <dbReference type="NCBI Taxonomy" id="404875"/>
    <lineage>
        <taxon>Bacteria</taxon>
        <taxon>Pseudomonadati</taxon>
        <taxon>Pseudomonadota</taxon>
        <taxon>Alphaproteobacteria</taxon>
        <taxon>Rhodobacterales</taxon>
        <taxon>Paracoccaceae</taxon>
        <taxon>Pararhodobacter</taxon>
    </lineage>
</organism>
<dbReference type="GO" id="GO:0050650">
    <property type="term" value="P:chondroitin sulfate proteoglycan biosynthetic process"/>
    <property type="evidence" value="ECO:0007669"/>
    <property type="project" value="TreeGrafter"/>
</dbReference>
<comment type="caution">
    <text evidence="16">The sequence shown here is derived from an EMBL/GenBank/DDBJ whole genome shotgun (WGS) entry which is preliminary data.</text>
</comment>
<keyword evidence="17" id="KW-1185">Reference proteome</keyword>
<dbReference type="PANTHER" id="PTHR46025">
    <property type="entry name" value="XYLOSYLTRANSFERASE OXT"/>
    <property type="match status" value="1"/>
</dbReference>
<dbReference type="GO" id="GO:0030158">
    <property type="term" value="F:protein xylosyltransferase activity"/>
    <property type="evidence" value="ECO:0007669"/>
    <property type="project" value="InterPro"/>
</dbReference>
<evidence type="ECO:0000256" key="2">
    <source>
        <dbReference type="ARBA" id="ARBA00004648"/>
    </source>
</evidence>
<dbReference type="PANTHER" id="PTHR46025:SF3">
    <property type="entry name" value="XYLOSYLTRANSFERASE OXT"/>
    <property type="match status" value="1"/>
</dbReference>
<evidence type="ECO:0000256" key="11">
    <source>
        <dbReference type="ARBA" id="ARBA00023136"/>
    </source>
</evidence>
<dbReference type="AlphaFoldDB" id="A0A2T7ULL2"/>
<dbReference type="InterPro" id="IPR003406">
    <property type="entry name" value="Glyco_trans_14"/>
</dbReference>
<evidence type="ECO:0000256" key="1">
    <source>
        <dbReference type="ARBA" id="ARBA00004323"/>
    </source>
</evidence>
<dbReference type="RefSeq" id="WP_107754497.1">
    <property type="nucleotide sequence ID" value="NZ_QBKF01000013.1"/>
</dbReference>
<evidence type="ECO:0000256" key="8">
    <source>
        <dbReference type="ARBA" id="ARBA00022968"/>
    </source>
</evidence>
<evidence type="ECO:0000313" key="16">
    <source>
        <dbReference type="EMBL" id="PVE45575.1"/>
    </source>
</evidence>
<keyword evidence="8" id="KW-0735">Signal-anchor</keyword>
<reference evidence="16 17" key="1">
    <citation type="journal article" date="2011" name="Syst. Appl. Microbiol.">
        <title>Defluviimonas denitrificans gen. nov., sp. nov., and Pararhodobacter aggregans gen. nov., sp. nov., non-phototrophic Rhodobacteraceae from the biofilter of a marine aquaculture.</title>
        <authorList>
            <person name="Foesel B.U."/>
            <person name="Drake H.L."/>
            <person name="Schramm A."/>
        </authorList>
    </citation>
    <scope>NUCLEOTIDE SEQUENCE [LARGE SCALE GENOMIC DNA]</scope>
    <source>
        <strain evidence="16 17">D1-19</strain>
    </source>
</reference>
<gene>
    <name evidence="16" type="ORF">DDE23_21160</name>
</gene>
<evidence type="ECO:0000256" key="4">
    <source>
        <dbReference type="ARBA" id="ARBA00022679"/>
    </source>
</evidence>
<evidence type="ECO:0000256" key="6">
    <source>
        <dbReference type="ARBA" id="ARBA00022723"/>
    </source>
</evidence>
<evidence type="ECO:0000256" key="12">
    <source>
        <dbReference type="ARBA" id="ARBA00023157"/>
    </source>
</evidence>
<dbReference type="EMBL" id="QDDR01000014">
    <property type="protein sequence ID" value="PVE45575.1"/>
    <property type="molecule type" value="Genomic_DNA"/>
</dbReference>
<keyword evidence="10" id="KW-0333">Golgi apparatus</keyword>
<evidence type="ECO:0000313" key="17">
    <source>
        <dbReference type="Proteomes" id="UP000244810"/>
    </source>
</evidence>
<comment type="subcellular location">
    <subcellularLocation>
        <location evidence="2">Endoplasmic reticulum membrane</location>
        <topology evidence="2">Single-pass type II membrane protein</topology>
    </subcellularLocation>
    <subcellularLocation>
        <location evidence="1">Golgi apparatus membrane</location>
        <topology evidence="1">Single-pass type II membrane protein</topology>
    </subcellularLocation>
</comment>
<keyword evidence="9" id="KW-1133">Transmembrane helix</keyword>
<dbReference type="InterPro" id="IPR043538">
    <property type="entry name" value="XYLT"/>
</dbReference>
<dbReference type="Pfam" id="PF02485">
    <property type="entry name" value="Branch"/>
    <property type="match status" value="1"/>
</dbReference>
<evidence type="ECO:0000256" key="3">
    <source>
        <dbReference type="ARBA" id="ARBA00022676"/>
    </source>
</evidence>
<keyword evidence="11" id="KW-0472">Membrane</keyword>